<gene>
    <name evidence="1" type="ORF">DPMN_147973</name>
</gene>
<evidence type="ECO:0000313" key="2">
    <source>
        <dbReference type="Proteomes" id="UP000828390"/>
    </source>
</evidence>
<comment type="caution">
    <text evidence="1">The sequence shown here is derived from an EMBL/GenBank/DDBJ whole genome shotgun (WGS) entry which is preliminary data.</text>
</comment>
<name>A0A9D4F8W6_DREPO</name>
<reference evidence="1" key="2">
    <citation type="submission" date="2020-11" db="EMBL/GenBank/DDBJ databases">
        <authorList>
            <person name="McCartney M.A."/>
            <person name="Auch B."/>
            <person name="Kono T."/>
            <person name="Mallez S."/>
            <person name="Becker A."/>
            <person name="Gohl D.M."/>
            <person name="Silverstein K.A.T."/>
            <person name="Koren S."/>
            <person name="Bechman K.B."/>
            <person name="Herman A."/>
            <person name="Abrahante J.E."/>
            <person name="Garbe J."/>
        </authorList>
    </citation>
    <scope>NUCLEOTIDE SEQUENCE</scope>
    <source>
        <strain evidence="1">Duluth1</strain>
        <tissue evidence="1">Whole animal</tissue>
    </source>
</reference>
<dbReference type="Proteomes" id="UP000828390">
    <property type="component" value="Unassembled WGS sequence"/>
</dbReference>
<dbReference type="EMBL" id="JAIWYP010000007">
    <property type="protein sequence ID" value="KAH3794440.1"/>
    <property type="molecule type" value="Genomic_DNA"/>
</dbReference>
<proteinExistence type="predicted"/>
<dbReference type="AlphaFoldDB" id="A0A9D4F8W6"/>
<reference evidence="1" key="1">
    <citation type="journal article" date="2019" name="bioRxiv">
        <title>The Genome of the Zebra Mussel, Dreissena polymorpha: A Resource for Invasive Species Research.</title>
        <authorList>
            <person name="McCartney M.A."/>
            <person name="Auch B."/>
            <person name="Kono T."/>
            <person name="Mallez S."/>
            <person name="Zhang Y."/>
            <person name="Obille A."/>
            <person name="Becker A."/>
            <person name="Abrahante J.E."/>
            <person name="Garbe J."/>
            <person name="Badalamenti J.P."/>
            <person name="Herman A."/>
            <person name="Mangelson H."/>
            <person name="Liachko I."/>
            <person name="Sullivan S."/>
            <person name="Sone E.D."/>
            <person name="Koren S."/>
            <person name="Silverstein K.A.T."/>
            <person name="Beckman K.B."/>
            <person name="Gohl D.M."/>
        </authorList>
    </citation>
    <scope>NUCLEOTIDE SEQUENCE</scope>
    <source>
        <strain evidence="1">Duluth1</strain>
        <tissue evidence="1">Whole animal</tissue>
    </source>
</reference>
<accession>A0A9D4F8W6</accession>
<protein>
    <submittedName>
        <fullName evidence="1">Uncharacterized protein</fullName>
    </submittedName>
</protein>
<evidence type="ECO:0000313" key="1">
    <source>
        <dbReference type="EMBL" id="KAH3794440.1"/>
    </source>
</evidence>
<keyword evidence="2" id="KW-1185">Reference proteome</keyword>
<organism evidence="1 2">
    <name type="scientific">Dreissena polymorpha</name>
    <name type="common">Zebra mussel</name>
    <name type="synonym">Mytilus polymorpha</name>
    <dbReference type="NCBI Taxonomy" id="45954"/>
    <lineage>
        <taxon>Eukaryota</taxon>
        <taxon>Metazoa</taxon>
        <taxon>Spiralia</taxon>
        <taxon>Lophotrochozoa</taxon>
        <taxon>Mollusca</taxon>
        <taxon>Bivalvia</taxon>
        <taxon>Autobranchia</taxon>
        <taxon>Heteroconchia</taxon>
        <taxon>Euheterodonta</taxon>
        <taxon>Imparidentia</taxon>
        <taxon>Neoheterodontei</taxon>
        <taxon>Myida</taxon>
        <taxon>Dreissenoidea</taxon>
        <taxon>Dreissenidae</taxon>
        <taxon>Dreissena</taxon>
    </lineage>
</organism>
<sequence length="176" mass="19978">MRPHLLTKLKKFRHMNHTHFELIQDIIGTNILTKFHKDQDNKSYEGKCSAPLASHVFQPISLHFLNFIRTINGGPLGCKMPRPLAATVFQANITIFKLIQDIIEYQSSDQISTKIWTMRASRPYITIYGPYINNHKGKTRPPPGGQENAPPVNAMFFKPTGVILKLVKDISGLNLK</sequence>